<keyword evidence="1" id="KW-1133">Transmembrane helix</keyword>
<evidence type="ECO:0008006" key="4">
    <source>
        <dbReference type="Google" id="ProtNLM"/>
    </source>
</evidence>
<evidence type="ECO:0000313" key="2">
    <source>
        <dbReference type="EMBL" id="SIP92120.1"/>
    </source>
</evidence>
<protein>
    <recommendedName>
        <fullName evidence="4">Holin-like Toxin (Hol-Tox)</fullName>
    </recommendedName>
</protein>
<evidence type="ECO:0000313" key="3">
    <source>
        <dbReference type="Proteomes" id="UP000186385"/>
    </source>
</evidence>
<dbReference type="EMBL" id="FTLX01000001">
    <property type="protein sequence ID" value="SIP92120.1"/>
    <property type="molecule type" value="Genomic_DNA"/>
</dbReference>
<name>A0A1N6NJ68_9BACI</name>
<evidence type="ECO:0000256" key="1">
    <source>
        <dbReference type="SAM" id="Phobius"/>
    </source>
</evidence>
<gene>
    <name evidence="2" type="ORF">SAMN05443094_101174</name>
</gene>
<feature type="transmembrane region" description="Helical" evidence="1">
    <location>
        <begin position="12"/>
        <end position="31"/>
    </location>
</feature>
<dbReference type="InterPro" id="IPR031616">
    <property type="entry name" value="BsrE-like"/>
</dbReference>
<accession>A0A1N6NJ68</accession>
<organism evidence="2 3">
    <name type="scientific">Domibacillus enclensis</name>
    <dbReference type="NCBI Taxonomy" id="1017273"/>
    <lineage>
        <taxon>Bacteria</taxon>
        <taxon>Bacillati</taxon>
        <taxon>Bacillota</taxon>
        <taxon>Bacilli</taxon>
        <taxon>Bacillales</taxon>
        <taxon>Bacillaceae</taxon>
        <taxon>Domibacillus</taxon>
    </lineage>
</organism>
<dbReference type="AlphaFoldDB" id="A0A1N6NJ68"/>
<dbReference type="STRING" id="1017273.SAMN05443094_101174"/>
<dbReference type="RefSeq" id="WP_269430734.1">
    <property type="nucleotide sequence ID" value="NZ_FTLX01000001.1"/>
</dbReference>
<dbReference type="Pfam" id="PF16935">
    <property type="entry name" value="Hol_Tox"/>
    <property type="match status" value="1"/>
</dbReference>
<reference evidence="2 3" key="1">
    <citation type="submission" date="2017-01" db="EMBL/GenBank/DDBJ databases">
        <authorList>
            <person name="Mah S.A."/>
            <person name="Swanson W.J."/>
            <person name="Moy G.W."/>
            <person name="Vacquier V.D."/>
        </authorList>
    </citation>
    <scope>NUCLEOTIDE SEQUENCE [LARGE SCALE GENOMIC DNA]</scope>
    <source>
        <strain evidence="2 3">NIO-1016</strain>
    </source>
</reference>
<sequence length="51" mass="5776">MVTYEAMNMLFQFGMFLAAIVTTVVAIMALYTNKKSNHPPLTSKYAGWLLF</sequence>
<keyword evidence="1" id="KW-0472">Membrane</keyword>
<proteinExistence type="predicted"/>
<dbReference type="Proteomes" id="UP000186385">
    <property type="component" value="Unassembled WGS sequence"/>
</dbReference>
<keyword evidence="1" id="KW-0812">Transmembrane</keyword>